<organism evidence="2 3">
    <name type="scientific">Kocuria oceani</name>
    <dbReference type="NCBI Taxonomy" id="988827"/>
    <lineage>
        <taxon>Bacteria</taxon>
        <taxon>Bacillati</taxon>
        <taxon>Actinomycetota</taxon>
        <taxon>Actinomycetes</taxon>
        <taxon>Micrococcales</taxon>
        <taxon>Micrococcaceae</taxon>
        <taxon>Kocuria</taxon>
    </lineage>
</organism>
<dbReference type="PANTHER" id="PTHR38011">
    <property type="entry name" value="DIHYDROFOLATE REDUCTASE FAMILY PROTEIN (AFU_ORTHOLOGUE AFUA_8G06820)"/>
    <property type="match status" value="1"/>
</dbReference>
<dbReference type="InterPro" id="IPR050765">
    <property type="entry name" value="Riboflavin_Biosynth_HTPR"/>
</dbReference>
<dbReference type="Gene3D" id="3.40.430.10">
    <property type="entry name" value="Dihydrofolate Reductase, subunit A"/>
    <property type="match status" value="1"/>
</dbReference>
<sequence>MGTVIYSVASSLDGYNSDTEGDFSWAVPDEAVVAALTDDLASVSTYLYGRRMYETMAVWETDPTAPTWSPESARFAETWKRADKVVFSSSLERTWTERTRLEREFTAEAVERARSEAPGDLTIEGPTLAGSALLLGVVDVVELLLCPVTLGGGTPVFPDGLSLDLRLVRERRFDNGMVQITYVVDRPRRTGHGPGYRATSPPDHASA</sequence>
<gene>
    <name evidence="2" type="ORF">ACFPCS_15705</name>
</gene>
<dbReference type="InterPro" id="IPR024072">
    <property type="entry name" value="DHFR-like_dom_sf"/>
</dbReference>
<proteinExistence type="predicted"/>
<dbReference type="PANTHER" id="PTHR38011:SF11">
    <property type="entry name" value="2,5-DIAMINO-6-RIBOSYLAMINO-4(3H)-PYRIMIDINONE 5'-PHOSPHATE REDUCTASE"/>
    <property type="match status" value="1"/>
</dbReference>
<dbReference type="EMBL" id="JBHSIW010000024">
    <property type="protein sequence ID" value="MFC4905015.1"/>
    <property type="molecule type" value="Genomic_DNA"/>
</dbReference>
<dbReference type="InterPro" id="IPR002734">
    <property type="entry name" value="RibDG_C"/>
</dbReference>
<dbReference type="SUPFAM" id="SSF53597">
    <property type="entry name" value="Dihydrofolate reductase-like"/>
    <property type="match status" value="1"/>
</dbReference>
<keyword evidence="3" id="KW-1185">Reference proteome</keyword>
<accession>A0ABV9TLR0</accession>
<name>A0ABV9TLR0_9MICC</name>
<dbReference type="Proteomes" id="UP001595797">
    <property type="component" value="Unassembled WGS sequence"/>
</dbReference>
<protein>
    <submittedName>
        <fullName evidence="2">Dihydrofolate reductase family protein</fullName>
    </submittedName>
</protein>
<dbReference type="Pfam" id="PF01872">
    <property type="entry name" value="RibD_C"/>
    <property type="match status" value="1"/>
</dbReference>
<reference evidence="3" key="1">
    <citation type="journal article" date="2019" name="Int. J. Syst. Evol. Microbiol.">
        <title>The Global Catalogue of Microorganisms (GCM) 10K type strain sequencing project: providing services to taxonomists for standard genome sequencing and annotation.</title>
        <authorList>
            <consortium name="The Broad Institute Genomics Platform"/>
            <consortium name="The Broad Institute Genome Sequencing Center for Infectious Disease"/>
            <person name="Wu L."/>
            <person name="Ma J."/>
        </authorList>
    </citation>
    <scope>NUCLEOTIDE SEQUENCE [LARGE SCALE GENOMIC DNA]</scope>
    <source>
        <strain evidence="3">CGMCC 4.6946</strain>
    </source>
</reference>
<feature type="domain" description="Bacterial bifunctional deaminase-reductase C-terminal" evidence="1">
    <location>
        <begin position="3"/>
        <end position="178"/>
    </location>
</feature>
<evidence type="ECO:0000313" key="2">
    <source>
        <dbReference type="EMBL" id="MFC4905015.1"/>
    </source>
</evidence>
<dbReference type="RefSeq" id="WP_277551373.1">
    <property type="nucleotide sequence ID" value="NZ_JARAMH010000008.1"/>
</dbReference>
<evidence type="ECO:0000313" key="3">
    <source>
        <dbReference type="Proteomes" id="UP001595797"/>
    </source>
</evidence>
<evidence type="ECO:0000259" key="1">
    <source>
        <dbReference type="Pfam" id="PF01872"/>
    </source>
</evidence>
<comment type="caution">
    <text evidence="2">The sequence shown here is derived from an EMBL/GenBank/DDBJ whole genome shotgun (WGS) entry which is preliminary data.</text>
</comment>